<dbReference type="InterPro" id="IPR036236">
    <property type="entry name" value="Znf_C2H2_sf"/>
</dbReference>
<dbReference type="GO" id="GO:0008270">
    <property type="term" value="F:zinc ion binding"/>
    <property type="evidence" value="ECO:0007669"/>
    <property type="project" value="UniProtKB-KW"/>
</dbReference>
<name>A0A1X7UG71_AMPQE</name>
<sequence>MAMTAIAKTDYYVPQARQQLGTHQPTQRTTVMIQQQPANSLELLAATATCGRYQENPANHYPGPRVVPHHVPAVGSSTNGIANSTPIPGITLNERLHKLGSFSPSHSVSHQQQHQTPPLGQHQQQQQASETISSPALHMTEIAVHQQVSGGPQTIQNGAFHIQHVAAPSSSSNGGHIGPPPSYVQSSEVSSLKPPAGNGYPFPSPPYSAHFNTNFKSVFCSESNTSNLSSHSISASSFTPTFSVSNTLLEPPKAYMDHHHHHHHHHIGSNQPAFSNFFPKPEPTSPGSCLHAIPVSTSSWWSAAAASAASNNRPTGGAPWSAPPLQSAQSAFTYTNGSASFTPLSPLSPLSPMSAPGNSQPIPLYATSVASETQQLTHETLRWPNAAITYYDSAPSQPRRLRRVACTCPNCVNGINTKAVNPDGTPKKKQHVCHYPGCSKVYGKTSHLRAHLRWHTGERPFVCNWLFCGKRFTRSDELQRHLRTHTGEKRFVCPECGKRFMRSDHLSKHIKTHQKIREKAKGAGGEGGTTPPLSPTSTESRDIDTPTSSTICSPPPVHEEIVTVSNTDDMQLIVGGYSTAPQQQQPTDMLPPPPIQFRPPPVSIHYHHIPPPPLMLPPALGGGNETLCS</sequence>
<dbReference type="OrthoDB" id="6365676at2759"/>
<dbReference type="STRING" id="400682.A0A1X7UG71"/>
<keyword evidence="8" id="KW-0804">Transcription</keyword>
<evidence type="ECO:0000256" key="9">
    <source>
        <dbReference type="ARBA" id="ARBA00023242"/>
    </source>
</evidence>
<feature type="domain" description="C2H2-type" evidence="13">
    <location>
        <begin position="431"/>
        <end position="460"/>
    </location>
</feature>
<dbReference type="Proteomes" id="UP000007879">
    <property type="component" value="Unassembled WGS sequence"/>
</dbReference>
<feature type="domain" description="C2H2-type" evidence="13">
    <location>
        <begin position="461"/>
        <end position="490"/>
    </location>
</feature>
<evidence type="ECO:0000256" key="2">
    <source>
        <dbReference type="ARBA" id="ARBA00022723"/>
    </source>
</evidence>
<feature type="domain" description="C2H2-type" evidence="13">
    <location>
        <begin position="491"/>
        <end position="518"/>
    </location>
</feature>
<dbReference type="Pfam" id="PF00096">
    <property type="entry name" value="zf-C2H2"/>
    <property type="match status" value="2"/>
</dbReference>
<reference evidence="15" key="1">
    <citation type="journal article" date="2010" name="Nature">
        <title>The Amphimedon queenslandica genome and the evolution of animal complexity.</title>
        <authorList>
            <person name="Srivastava M."/>
            <person name="Simakov O."/>
            <person name="Chapman J."/>
            <person name="Fahey B."/>
            <person name="Gauthier M.E."/>
            <person name="Mitros T."/>
            <person name="Richards G.S."/>
            <person name="Conaco C."/>
            <person name="Dacre M."/>
            <person name="Hellsten U."/>
            <person name="Larroux C."/>
            <person name="Putnam N.H."/>
            <person name="Stanke M."/>
            <person name="Adamska M."/>
            <person name="Darling A."/>
            <person name="Degnan S.M."/>
            <person name="Oakley T.H."/>
            <person name="Plachetzki D.C."/>
            <person name="Zhai Y."/>
            <person name="Adamski M."/>
            <person name="Calcino A."/>
            <person name="Cummins S.F."/>
            <person name="Goodstein D.M."/>
            <person name="Harris C."/>
            <person name="Jackson D.J."/>
            <person name="Leys S.P."/>
            <person name="Shu S."/>
            <person name="Woodcroft B.J."/>
            <person name="Vervoort M."/>
            <person name="Kosik K.S."/>
            <person name="Manning G."/>
            <person name="Degnan B.M."/>
            <person name="Rokhsar D.S."/>
        </authorList>
    </citation>
    <scope>NUCLEOTIDE SEQUENCE [LARGE SCALE GENOMIC DNA]</scope>
</reference>
<dbReference type="PROSITE" id="PS00028">
    <property type="entry name" value="ZINC_FINGER_C2H2_1"/>
    <property type="match status" value="3"/>
</dbReference>
<feature type="region of interest" description="Disordered" evidence="12">
    <location>
        <begin position="166"/>
        <end position="197"/>
    </location>
</feature>
<evidence type="ECO:0000256" key="7">
    <source>
        <dbReference type="ARBA" id="ARBA00023125"/>
    </source>
</evidence>
<proteinExistence type="inferred from homology"/>
<keyword evidence="5" id="KW-0862">Zinc</keyword>
<feature type="region of interest" description="Disordered" evidence="12">
    <location>
        <begin position="100"/>
        <end position="131"/>
    </location>
</feature>
<evidence type="ECO:0000256" key="11">
    <source>
        <dbReference type="PROSITE-ProRule" id="PRU00042"/>
    </source>
</evidence>
<dbReference type="PANTHER" id="PTHR23235">
    <property type="entry name" value="KRUEPPEL-LIKE TRANSCRIPTION FACTOR"/>
    <property type="match status" value="1"/>
</dbReference>
<dbReference type="GO" id="GO:0000981">
    <property type="term" value="F:DNA-binding transcription factor activity, RNA polymerase II-specific"/>
    <property type="evidence" value="ECO:0007669"/>
    <property type="project" value="TreeGrafter"/>
</dbReference>
<dbReference type="PANTHER" id="PTHR23235:SF170">
    <property type="entry name" value="FI01014P-RELATED"/>
    <property type="match status" value="1"/>
</dbReference>
<dbReference type="EnsemblMetazoa" id="Aqu2.1.26964_001">
    <property type="protein sequence ID" value="Aqu2.1.26964_001"/>
    <property type="gene ID" value="Aqu2.1.26964"/>
</dbReference>
<feature type="compositionally biased region" description="Low complexity" evidence="12">
    <location>
        <begin position="103"/>
        <end position="127"/>
    </location>
</feature>
<gene>
    <name evidence="14" type="primary">105313418</name>
</gene>
<dbReference type="SUPFAM" id="SSF57667">
    <property type="entry name" value="beta-beta-alpha zinc fingers"/>
    <property type="match status" value="2"/>
</dbReference>
<evidence type="ECO:0000256" key="4">
    <source>
        <dbReference type="ARBA" id="ARBA00022771"/>
    </source>
</evidence>
<keyword evidence="3" id="KW-0677">Repeat</keyword>
<dbReference type="FunFam" id="3.30.160.60:FF:000014">
    <property type="entry name" value="Transcription factor Sp3"/>
    <property type="match status" value="1"/>
</dbReference>
<keyword evidence="6" id="KW-0805">Transcription regulation</keyword>
<reference evidence="14" key="2">
    <citation type="submission" date="2017-05" db="UniProtKB">
        <authorList>
            <consortium name="EnsemblMetazoa"/>
        </authorList>
    </citation>
    <scope>IDENTIFICATION</scope>
</reference>
<comment type="subcellular location">
    <subcellularLocation>
        <location evidence="1">Nucleus</location>
    </subcellularLocation>
</comment>
<evidence type="ECO:0000256" key="1">
    <source>
        <dbReference type="ARBA" id="ARBA00004123"/>
    </source>
</evidence>
<protein>
    <recommendedName>
        <fullName evidence="13">C2H2-type domain-containing protein</fullName>
    </recommendedName>
</protein>
<dbReference type="EnsemblMetazoa" id="XM_019998723.1">
    <property type="protein sequence ID" value="XP_019854282.1"/>
    <property type="gene ID" value="LOC105313418"/>
</dbReference>
<dbReference type="InterPro" id="IPR013087">
    <property type="entry name" value="Znf_C2H2_type"/>
</dbReference>
<keyword evidence="4 11" id="KW-0863">Zinc-finger</keyword>
<evidence type="ECO:0000313" key="15">
    <source>
        <dbReference type="Proteomes" id="UP000007879"/>
    </source>
</evidence>
<keyword evidence="9" id="KW-0539">Nucleus</keyword>
<dbReference type="InParanoid" id="A0A1X7UG71"/>
<evidence type="ECO:0000256" key="12">
    <source>
        <dbReference type="SAM" id="MobiDB-lite"/>
    </source>
</evidence>
<dbReference type="eggNOG" id="KOG1721">
    <property type="taxonomic scope" value="Eukaryota"/>
</dbReference>
<keyword evidence="7" id="KW-0238">DNA-binding</keyword>
<dbReference type="SMART" id="SM00355">
    <property type="entry name" value="ZnF_C2H2"/>
    <property type="match status" value="3"/>
</dbReference>
<evidence type="ECO:0000256" key="3">
    <source>
        <dbReference type="ARBA" id="ARBA00022737"/>
    </source>
</evidence>
<evidence type="ECO:0000256" key="8">
    <source>
        <dbReference type="ARBA" id="ARBA00023163"/>
    </source>
</evidence>
<accession>A0A1X7UG71</accession>
<feature type="compositionally biased region" description="Low complexity" evidence="12">
    <location>
        <begin position="529"/>
        <end position="538"/>
    </location>
</feature>
<comment type="similarity">
    <text evidence="10">Belongs to the Sp1 C2H2-type zinc-finger protein family.</text>
</comment>
<feature type="region of interest" description="Disordered" evidence="12">
    <location>
        <begin position="518"/>
        <end position="556"/>
    </location>
</feature>
<dbReference type="GO" id="GO:0005634">
    <property type="term" value="C:nucleus"/>
    <property type="evidence" value="ECO:0007669"/>
    <property type="project" value="UniProtKB-SubCell"/>
</dbReference>
<evidence type="ECO:0000256" key="10">
    <source>
        <dbReference type="ARBA" id="ARBA00038409"/>
    </source>
</evidence>
<dbReference type="KEGG" id="aqu:105313418"/>
<keyword evidence="15" id="KW-1185">Reference proteome</keyword>
<organism evidence="14">
    <name type="scientific">Amphimedon queenslandica</name>
    <name type="common">Sponge</name>
    <dbReference type="NCBI Taxonomy" id="400682"/>
    <lineage>
        <taxon>Eukaryota</taxon>
        <taxon>Metazoa</taxon>
        <taxon>Porifera</taxon>
        <taxon>Demospongiae</taxon>
        <taxon>Heteroscleromorpha</taxon>
        <taxon>Haplosclerida</taxon>
        <taxon>Niphatidae</taxon>
        <taxon>Amphimedon</taxon>
    </lineage>
</organism>
<dbReference type="PROSITE" id="PS50157">
    <property type="entry name" value="ZINC_FINGER_C2H2_2"/>
    <property type="match status" value="3"/>
</dbReference>
<dbReference type="FunFam" id="3.30.160.60:FF:000026">
    <property type="entry name" value="Transcription factor Sp3"/>
    <property type="match status" value="1"/>
</dbReference>
<evidence type="ECO:0000256" key="6">
    <source>
        <dbReference type="ARBA" id="ARBA00023015"/>
    </source>
</evidence>
<evidence type="ECO:0000256" key="5">
    <source>
        <dbReference type="ARBA" id="ARBA00022833"/>
    </source>
</evidence>
<evidence type="ECO:0000313" key="14">
    <source>
        <dbReference type="EnsemblMetazoa" id="Aqu2.1.26964_001"/>
    </source>
</evidence>
<dbReference type="GO" id="GO:0000978">
    <property type="term" value="F:RNA polymerase II cis-regulatory region sequence-specific DNA binding"/>
    <property type="evidence" value="ECO:0007669"/>
    <property type="project" value="TreeGrafter"/>
</dbReference>
<keyword evidence="2" id="KW-0479">Metal-binding</keyword>
<evidence type="ECO:0000259" key="13">
    <source>
        <dbReference type="PROSITE" id="PS50157"/>
    </source>
</evidence>
<dbReference type="Gene3D" id="3.30.160.60">
    <property type="entry name" value="Classic Zinc Finger"/>
    <property type="match status" value="3"/>
</dbReference>
<dbReference type="AlphaFoldDB" id="A0A1X7UG71"/>